<accession>A0ABV7AES9</accession>
<keyword evidence="1" id="KW-0813">Transport</keyword>
<keyword evidence="2" id="KW-0349">Heme</keyword>
<keyword evidence="5" id="KW-0408">Iron</keyword>
<organism evidence="7 8">
    <name type="scientific">Acidimangrovimonas pyrenivorans</name>
    <dbReference type="NCBI Taxonomy" id="2030798"/>
    <lineage>
        <taxon>Bacteria</taxon>
        <taxon>Pseudomonadati</taxon>
        <taxon>Pseudomonadota</taxon>
        <taxon>Alphaproteobacteria</taxon>
        <taxon>Rhodobacterales</taxon>
        <taxon>Paracoccaceae</taxon>
        <taxon>Acidimangrovimonas</taxon>
    </lineage>
</organism>
<gene>
    <name evidence="7" type="ORF">ACFOES_04730</name>
</gene>
<evidence type="ECO:0000256" key="1">
    <source>
        <dbReference type="ARBA" id="ARBA00022448"/>
    </source>
</evidence>
<evidence type="ECO:0000256" key="5">
    <source>
        <dbReference type="ARBA" id="ARBA00023004"/>
    </source>
</evidence>
<feature type="chain" id="PRO_5047145274" evidence="6">
    <location>
        <begin position="24"/>
        <end position="155"/>
    </location>
</feature>
<evidence type="ECO:0000256" key="2">
    <source>
        <dbReference type="ARBA" id="ARBA00022617"/>
    </source>
</evidence>
<name>A0ABV7AES9_9RHOB</name>
<keyword evidence="3" id="KW-0479">Metal-binding</keyword>
<reference evidence="8" key="1">
    <citation type="journal article" date="2019" name="Int. J. Syst. Evol. Microbiol.">
        <title>The Global Catalogue of Microorganisms (GCM) 10K type strain sequencing project: providing services to taxonomists for standard genome sequencing and annotation.</title>
        <authorList>
            <consortium name="The Broad Institute Genomics Platform"/>
            <consortium name="The Broad Institute Genome Sequencing Center for Infectious Disease"/>
            <person name="Wu L."/>
            <person name="Ma J."/>
        </authorList>
    </citation>
    <scope>NUCLEOTIDE SEQUENCE [LARGE SCALE GENOMIC DNA]</scope>
    <source>
        <strain evidence="8">KCTC 62192</strain>
    </source>
</reference>
<sequence length="155" mass="15785">MKFIRPALLAAAAAALCAGPLLAQGPADMAIKARKGLMDNLAFNLGTLGGMAKGAIPYDAKMAQTAADNLAALASVDQAAYWPEGSDDMSADNTRALPAVWDKHDEFLKHIVALNEAAGKMKAAAGTDLASLQGAMGTVGGACGGCHKTFRAPDN</sequence>
<dbReference type="PROSITE" id="PS51009">
    <property type="entry name" value="CYTCII"/>
    <property type="match status" value="1"/>
</dbReference>
<evidence type="ECO:0000256" key="3">
    <source>
        <dbReference type="ARBA" id="ARBA00022723"/>
    </source>
</evidence>
<comment type="caution">
    <text evidence="7">The sequence shown here is derived from an EMBL/GenBank/DDBJ whole genome shotgun (WGS) entry which is preliminary data.</text>
</comment>
<dbReference type="InterPro" id="IPR012127">
    <property type="entry name" value="Cyt_c_prime"/>
</dbReference>
<keyword evidence="4" id="KW-0249">Electron transport</keyword>
<evidence type="ECO:0000313" key="7">
    <source>
        <dbReference type="EMBL" id="MFC2967390.1"/>
    </source>
</evidence>
<dbReference type="Pfam" id="PF01322">
    <property type="entry name" value="Cytochrom_C_2"/>
    <property type="match status" value="1"/>
</dbReference>
<dbReference type="PIRSF" id="PIRSF000027">
    <property type="entry name" value="Cytc_c_prime"/>
    <property type="match status" value="1"/>
</dbReference>
<dbReference type="InterPro" id="IPR010980">
    <property type="entry name" value="Cyt_c/b562"/>
</dbReference>
<dbReference type="PRINTS" id="PR00608">
    <property type="entry name" value="CYTCHROMECII"/>
</dbReference>
<evidence type="ECO:0000256" key="6">
    <source>
        <dbReference type="SAM" id="SignalP"/>
    </source>
</evidence>
<evidence type="ECO:0000256" key="4">
    <source>
        <dbReference type="ARBA" id="ARBA00022982"/>
    </source>
</evidence>
<dbReference type="Gene3D" id="1.20.120.10">
    <property type="entry name" value="Cytochrome c/b562"/>
    <property type="match status" value="1"/>
</dbReference>
<keyword evidence="6" id="KW-0732">Signal</keyword>
<proteinExistence type="predicted"/>
<dbReference type="InterPro" id="IPR015984">
    <property type="entry name" value="Cyt_c_prime_subgr"/>
</dbReference>
<dbReference type="SUPFAM" id="SSF47175">
    <property type="entry name" value="Cytochromes"/>
    <property type="match status" value="1"/>
</dbReference>
<dbReference type="RefSeq" id="WP_377832025.1">
    <property type="nucleotide sequence ID" value="NZ_JBHRSK010000004.1"/>
</dbReference>
<dbReference type="Proteomes" id="UP001595443">
    <property type="component" value="Unassembled WGS sequence"/>
</dbReference>
<protein>
    <submittedName>
        <fullName evidence="7">C-type cytochrome</fullName>
    </submittedName>
</protein>
<feature type="signal peptide" evidence="6">
    <location>
        <begin position="1"/>
        <end position="23"/>
    </location>
</feature>
<dbReference type="InterPro" id="IPR002321">
    <property type="entry name" value="Cyt_c_II"/>
</dbReference>
<dbReference type="EMBL" id="JBHRSK010000004">
    <property type="protein sequence ID" value="MFC2967390.1"/>
    <property type="molecule type" value="Genomic_DNA"/>
</dbReference>
<evidence type="ECO:0000313" key="8">
    <source>
        <dbReference type="Proteomes" id="UP001595443"/>
    </source>
</evidence>
<keyword evidence="8" id="KW-1185">Reference proteome</keyword>